<dbReference type="GO" id="GO:0043328">
    <property type="term" value="P:protein transport to vacuole involved in ubiquitin-dependent protein catabolic process via the multivesicular body sorting pathway"/>
    <property type="evidence" value="ECO:0007669"/>
    <property type="project" value="UniProtKB-UniRule"/>
</dbReference>
<dbReference type="GeneID" id="20809595"/>
<dbReference type="Gene3D" id="1.10.10.10">
    <property type="entry name" value="Winged helix-like DNA-binding domain superfamily/Winged helix DNA-binding domain"/>
    <property type="match status" value="2"/>
</dbReference>
<dbReference type="FunFam" id="1.10.10.10:FF:000165">
    <property type="entry name" value="Vacuolar protein sorting protein (Vps36)"/>
    <property type="match status" value="1"/>
</dbReference>
<dbReference type="GO" id="GO:0000814">
    <property type="term" value="C:ESCRT II complex"/>
    <property type="evidence" value="ECO:0007669"/>
    <property type="project" value="UniProtKB-UniRule"/>
</dbReference>
<comment type="similarity">
    <text evidence="1 6">Belongs to the VPS36 family.</text>
</comment>
<dbReference type="Pfam" id="PF04157">
    <property type="entry name" value="EAP30"/>
    <property type="match status" value="1"/>
</dbReference>
<dbReference type="STRING" id="112090.W4GGE2"/>
<dbReference type="Gene3D" id="6.10.140.260">
    <property type="match status" value="1"/>
</dbReference>
<reference evidence="8" key="1">
    <citation type="submission" date="2013-12" db="EMBL/GenBank/DDBJ databases">
        <title>The Genome Sequence of Aphanomyces astaci APO3.</title>
        <authorList>
            <consortium name="The Broad Institute Genomics Platform"/>
            <person name="Russ C."/>
            <person name="Tyler B."/>
            <person name="van West P."/>
            <person name="Dieguez-Uribeondo J."/>
            <person name="Young S.K."/>
            <person name="Zeng Q."/>
            <person name="Gargeya S."/>
            <person name="Fitzgerald M."/>
            <person name="Abouelleil A."/>
            <person name="Alvarado L."/>
            <person name="Chapman S.B."/>
            <person name="Gainer-Dewar J."/>
            <person name="Goldberg J."/>
            <person name="Griggs A."/>
            <person name="Gujja S."/>
            <person name="Hansen M."/>
            <person name="Howarth C."/>
            <person name="Imamovic A."/>
            <person name="Ireland A."/>
            <person name="Larimer J."/>
            <person name="McCowan C."/>
            <person name="Murphy C."/>
            <person name="Pearson M."/>
            <person name="Poon T.W."/>
            <person name="Priest M."/>
            <person name="Roberts A."/>
            <person name="Saif S."/>
            <person name="Shea T."/>
            <person name="Sykes S."/>
            <person name="Wortman J."/>
            <person name="Nusbaum C."/>
            <person name="Birren B."/>
        </authorList>
    </citation>
    <scope>NUCLEOTIDE SEQUENCE [LARGE SCALE GENOMIC DNA]</scope>
    <source>
        <strain evidence="8">APO3</strain>
    </source>
</reference>
<evidence type="ECO:0000256" key="3">
    <source>
        <dbReference type="ARBA" id="ARBA00022753"/>
    </source>
</evidence>
<dbReference type="PROSITE" id="PS51495">
    <property type="entry name" value="GLUE"/>
    <property type="match status" value="1"/>
</dbReference>
<dbReference type="Pfam" id="PF11605">
    <property type="entry name" value="Vps36_ESCRT-II"/>
    <property type="match status" value="1"/>
</dbReference>
<comment type="subcellular location">
    <subcellularLocation>
        <location evidence="6">Cytoplasm</location>
    </subcellularLocation>
    <subcellularLocation>
        <location evidence="6">Endosome</location>
    </subcellularLocation>
</comment>
<evidence type="ECO:0000256" key="4">
    <source>
        <dbReference type="ARBA" id="ARBA00022927"/>
    </source>
</evidence>
<dbReference type="PANTHER" id="PTHR13128:SF12">
    <property type="entry name" value="VACUOLAR PROTEIN-SORTING-ASSOCIATED PROTEIN 36"/>
    <property type="match status" value="1"/>
</dbReference>
<dbReference type="InterPro" id="IPR040608">
    <property type="entry name" value="Snf8/Vps36"/>
</dbReference>
<dbReference type="GO" id="GO:0031902">
    <property type="term" value="C:late endosome membrane"/>
    <property type="evidence" value="ECO:0007669"/>
    <property type="project" value="UniProtKB-UniRule"/>
</dbReference>
<gene>
    <name evidence="8" type="ORF">H257_07599</name>
</gene>
<dbReference type="SUPFAM" id="SSF50729">
    <property type="entry name" value="PH domain-like"/>
    <property type="match status" value="1"/>
</dbReference>
<dbReference type="PANTHER" id="PTHR13128">
    <property type="entry name" value="VACUOLAR PROTEIN-SORTING-ASSOCIATED PROTEIN 36"/>
    <property type="match status" value="1"/>
</dbReference>
<keyword evidence="4 6" id="KW-0653">Protein transport</keyword>
<dbReference type="EMBL" id="KI913129">
    <property type="protein sequence ID" value="ETV78762.1"/>
    <property type="molecule type" value="Genomic_DNA"/>
</dbReference>
<dbReference type="InterPro" id="IPR021648">
    <property type="entry name" value="GLUE_dom"/>
</dbReference>
<name>W4GGE2_APHAT</name>
<dbReference type="InterPro" id="IPR036390">
    <property type="entry name" value="WH_DNA-bd_sf"/>
</dbReference>
<evidence type="ECO:0000313" key="8">
    <source>
        <dbReference type="EMBL" id="ETV78762.1"/>
    </source>
</evidence>
<keyword evidence="6" id="KW-0963">Cytoplasm</keyword>
<dbReference type="InterPro" id="IPR036388">
    <property type="entry name" value="WH-like_DNA-bd_sf"/>
</dbReference>
<dbReference type="SUPFAM" id="SSF46785">
    <property type="entry name" value="Winged helix' DNA-binding domain"/>
    <property type="match status" value="1"/>
</dbReference>
<dbReference type="RefSeq" id="XP_009831481.1">
    <property type="nucleotide sequence ID" value="XM_009833179.1"/>
</dbReference>
<keyword evidence="3 6" id="KW-0967">Endosome</keyword>
<evidence type="ECO:0000259" key="7">
    <source>
        <dbReference type="PROSITE" id="PS51495"/>
    </source>
</evidence>
<dbReference type="InterPro" id="IPR037855">
    <property type="entry name" value="Vps36"/>
</dbReference>
<proteinExistence type="inferred from homology"/>
<comment type="subunit">
    <text evidence="6">Component of the endosomal sorting complex required for transport II (ESCRT-II).</text>
</comment>
<dbReference type="OrthoDB" id="271448at2759"/>
<keyword evidence="2 6" id="KW-0813">Transport</keyword>
<dbReference type="InterPro" id="IPR011993">
    <property type="entry name" value="PH-like_dom_sf"/>
</dbReference>
<sequence>MHLACFEMSAEVNEALSAPRNVVSIEVFSELPLTDTGRPELWPSEVEVYSESHVSLYDGNVKSVYSRGRCVITTHRLLWLSEAKRTHIYMCLSAIDRLSKESGFLSRSSKIRVDYLWQTSESKFLKLSFKTGGRDEFFSPFEAAMARKAWADTKAPSALADRRLQQTRQFDASAAGIGGIMQRRQDEQKHTSELTTQSFSDLHALMDKAKDMVGLIERYVATSNAATSADAADAAPSTDDVSEMQSVLLNMGIASPVTRENSGDAYHVQLARQLASFVKLPLDASGGILTLSDIYCLFNRARGSELISPEDLYHAAALQKPLHLGIHMRKFDGGLIVLQADSHNEDRVATRLETLATAAADGCVTSADVSRAFKISLPLAVEYLKVAEQKGKLCRDDTFEGLLFYPNRFPSFVDQLSS</sequence>
<organism evidence="8">
    <name type="scientific">Aphanomyces astaci</name>
    <name type="common">Crayfish plague agent</name>
    <dbReference type="NCBI Taxonomy" id="112090"/>
    <lineage>
        <taxon>Eukaryota</taxon>
        <taxon>Sar</taxon>
        <taxon>Stramenopiles</taxon>
        <taxon>Oomycota</taxon>
        <taxon>Saprolegniomycetes</taxon>
        <taxon>Saprolegniales</taxon>
        <taxon>Verrucalvaceae</taxon>
        <taxon>Aphanomyces</taxon>
    </lineage>
</organism>
<evidence type="ECO:0000256" key="6">
    <source>
        <dbReference type="RuleBase" id="RU367095"/>
    </source>
</evidence>
<evidence type="ECO:0000256" key="2">
    <source>
        <dbReference type="ARBA" id="ARBA00022448"/>
    </source>
</evidence>
<dbReference type="GO" id="GO:0043130">
    <property type="term" value="F:ubiquitin binding"/>
    <property type="evidence" value="ECO:0007669"/>
    <property type="project" value="UniProtKB-UniRule"/>
</dbReference>
<dbReference type="AlphaFoldDB" id="W4GGE2"/>
<accession>W4GGE2</accession>
<protein>
    <recommendedName>
        <fullName evidence="6">Vacuolar protein-sorting-associated protein 36</fullName>
    </recommendedName>
    <alternativeName>
        <fullName evidence="6">ESCRT-II complex subunit VPS36</fullName>
    </alternativeName>
</protein>
<dbReference type="VEuPathDB" id="FungiDB:H257_07599"/>
<evidence type="ECO:0000256" key="5">
    <source>
        <dbReference type="ARBA" id="ARBA00023054"/>
    </source>
</evidence>
<dbReference type="GO" id="GO:0032266">
    <property type="term" value="F:phosphatidylinositol-3-phosphate binding"/>
    <property type="evidence" value="ECO:0007669"/>
    <property type="project" value="UniProtKB-UniRule"/>
</dbReference>
<dbReference type="Gene3D" id="2.30.29.30">
    <property type="entry name" value="Pleckstrin-homology domain (PH domain)/Phosphotyrosine-binding domain (PTB)"/>
    <property type="match status" value="1"/>
</dbReference>
<keyword evidence="5" id="KW-0175">Coiled coil</keyword>
<evidence type="ECO:0000256" key="1">
    <source>
        <dbReference type="ARBA" id="ARBA00009697"/>
    </source>
</evidence>
<comment type="function">
    <text evidence="6">Component of the ESCRT-II complex (endosomal sorting complex required for transport II), which is required for multivesicular body (MVB) formation and sorting of endosomal cargo proteins into MVBs.</text>
</comment>
<feature type="domain" description="GLUE N-terminal" evidence="7">
    <location>
        <begin position="31"/>
        <end position="157"/>
    </location>
</feature>